<dbReference type="KEGG" id="pdm:ADU72_1924"/>
<dbReference type="PANTHER" id="PTHR30455:SF2">
    <property type="entry name" value="TRANSCRIPTIONAL REPRESSOR NRDR"/>
    <property type="match status" value="1"/>
</dbReference>
<dbReference type="GO" id="GO:0005524">
    <property type="term" value="F:ATP binding"/>
    <property type="evidence" value="ECO:0007669"/>
    <property type="project" value="UniProtKB-UniRule"/>
</dbReference>
<evidence type="ECO:0000256" key="5">
    <source>
        <dbReference type="ARBA" id="ARBA00023015"/>
    </source>
</evidence>
<dbReference type="InterPro" id="IPR003796">
    <property type="entry name" value="RNR_NrdR-like"/>
</dbReference>
<comment type="function">
    <text evidence="8">Negatively regulates transcription of bacterial ribonucleotide reductase nrd genes and operons by binding to NrdR-boxes.</text>
</comment>
<dbReference type="GO" id="GO:0003677">
    <property type="term" value="F:DNA binding"/>
    <property type="evidence" value="ECO:0007669"/>
    <property type="project" value="UniProtKB-KW"/>
</dbReference>
<reference evidence="13 14" key="1">
    <citation type="journal article" date="2016" name="PLoS ONE">
        <title>The Identification of Novel Diagnostic Marker Genes for the Detection of Beer Spoiling Pediococcus damnosus Strains Using the BlAst Diagnostic Gene findEr.</title>
        <authorList>
            <person name="Behr J."/>
            <person name="Geissler A.J."/>
            <person name="Schmid J."/>
            <person name="Zehe A."/>
            <person name="Vogel R.F."/>
        </authorList>
    </citation>
    <scope>NUCLEOTIDE SEQUENCE [LARGE SCALE GENOMIC DNA]</scope>
    <source>
        <strain evidence="11 14">TMW 2.1533</strain>
        <strain evidence="12 13">TMW 2.1535</strain>
    </source>
</reference>
<evidence type="ECO:0000259" key="10">
    <source>
        <dbReference type="PROSITE" id="PS51161"/>
    </source>
</evidence>
<evidence type="ECO:0000256" key="3">
    <source>
        <dbReference type="ARBA" id="ARBA00022833"/>
    </source>
</evidence>
<organism evidence="11 14">
    <name type="scientific">Pediococcus damnosus</name>
    <dbReference type="NCBI Taxonomy" id="51663"/>
    <lineage>
        <taxon>Bacteria</taxon>
        <taxon>Bacillati</taxon>
        <taxon>Bacillota</taxon>
        <taxon>Bacilli</taxon>
        <taxon>Lactobacillales</taxon>
        <taxon>Lactobacillaceae</taxon>
        <taxon>Pediococcus</taxon>
    </lineage>
</organism>
<keyword evidence="5 8" id="KW-0805">Transcription regulation</keyword>
<keyword evidence="1 8" id="KW-0678">Repressor</keyword>
<dbReference type="Proteomes" id="UP000076244">
    <property type="component" value="Chromosome"/>
</dbReference>
<name>A0AAC9B1A7_9LACO</name>
<evidence type="ECO:0000256" key="2">
    <source>
        <dbReference type="ARBA" id="ARBA00022741"/>
    </source>
</evidence>
<evidence type="ECO:0000313" key="11">
    <source>
        <dbReference type="EMBL" id="AMV62296.1"/>
    </source>
</evidence>
<keyword evidence="3 8" id="KW-0862">Zinc</keyword>
<keyword evidence="2 8" id="KW-0547">Nucleotide-binding</keyword>
<gene>
    <name evidence="8" type="primary">nrdR</name>
    <name evidence="11" type="ORF">ADU70_0798</name>
    <name evidence="12" type="ORF">ADU72_1924</name>
</gene>
<keyword evidence="13" id="KW-1185">Reference proteome</keyword>
<keyword evidence="6 8" id="KW-0238">DNA-binding</keyword>
<dbReference type="Pfam" id="PF22811">
    <property type="entry name" value="Zn_ribbon_NrdR"/>
    <property type="match status" value="1"/>
</dbReference>
<dbReference type="EMBL" id="CP012275">
    <property type="protein sequence ID" value="AMV62296.1"/>
    <property type="molecule type" value="Genomic_DNA"/>
</dbReference>
<keyword evidence="7 8" id="KW-0804">Transcription</keyword>
<evidence type="ECO:0000256" key="1">
    <source>
        <dbReference type="ARBA" id="ARBA00022491"/>
    </source>
</evidence>
<dbReference type="PROSITE" id="PS51161">
    <property type="entry name" value="ATP_CONE"/>
    <property type="match status" value="1"/>
</dbReference>
<evidence type="ECO:0000256" key="6">
    <source>
        <dbReference type="ARBA" id="ARBA00023125"/>
    </source>
</evidence>
<keyword evidence="8" id="KW-0863">Zinc-finger</keyword>
<dbReference type="GO" id="GO:0008270">
    <property type="term" value="F:zinc ion binding"/>
    <property type="evidence" value="ECO:0007669"/>
    <property type="project" value="UniProtKB-UniRule"/>
</dbReference>
<dbReference type="RefSeq" id="WP_081036061.1">
    <property type="nucleotide sequence ID" value="NZ_BAAAXI010000019.1"/>
</dbReference>
<sequence>MRCPHCHHNGSRVVDSRPTDDGRVIRRRRECEACGFRFTTFERIEASPLLVIKKNGTREEFNRDKLLRGLIRSAEKRPVGMDEMTKIVDKVENKVRSLGENEVSSQIIGEYVMNLLAKVDEVAYIRFASVYRQFKDMNVFMSELKDMMAKEKAIKKDAKDTTDKDVKDKNKSTKGTTNKDVKGKIKDTKGTPDKDDGGES</sequence>
<evidence type="ECO:0000313" key="14">
    <source>
        <dbReference type="Proteomes" id="UP000076405"/>
    </source>
</evidence>
<dbReference type="InterPro" id="IPR005144">
    <property type="entry name" value="ATP-cone_dom"/>
</dbReference>
<protein>
    <recommendedName>
        <fullName evidence="8">Transcriptional repressor NrdR</fullName>
    </recommendedName>
</protein>
<evidence type="ECO:0000256" key="9">
    <source>
        <dbReference type="SAM" id="MobiDB-lite"/>
    </source>
</evidence>
<feature type="region of interest" description="Disordered" evidence="9">
    <location>
        <begin position="153"/>
        <end position="200"/>
    </location>
</feature>
<dbReference type="PANTHER" id="PTHR30455">
    <property type="entry name" value="TRANSCRIPTIONAL REPRESSOR NRDR"/>
    <property type="match status" value="1"/>
</dbReference>
<evidence type="ECO:0000256" key="8">
    <source>
        <dbReference type="HAMAP-Rule" id="MF_00440"/>
    </source>
</evidence>
<keyword evidence="8" id="KW-0479">Metal-binding</keyword>
<dbReference type="Pfam" id="PF03477">
    <property type="entry name" value="ATP-cone"/>
    <property type="match status" value="1"/>
</dbReference>
<dbReference type="InterPro" id="IPR055173">
    <property type="entry name" value="NrdR-like_N"/>
</dbReference>
<dbReference type="EMBL" id="CP012288">
    <property type="protein sequence ID" value="AMV67845.1"/>
    <property type="molecule type" value="Genomic_DNA"/>
</dbReference>
<dbReference type="NCBIfam" id="TIGR00244">
    <property type="entry name" value="transcriptional regulator NrdR"/>
    <property type="match status" value="1"/>
</dbReference>
<evidence type="ECO:0000256" key="4">
    <source>
        <dbReference type="ARBA" id="ARBA00022840"/>
    </source>
</evidence>
<feature type="zinc finger region" evidence="8">
    <location>
        <begin position="3"/>
        <end position="34"/>
    </location>
</feature>
<evidence type="ECO:0000313" key="13">
    <source>
        <dbReference type="Proteomes" id="UP000076244"/>
    </source>
</evidence>
<feature type="domain" description="ATP-cone" evidence="10">
    <location>
        <begin position="49"/>
        <end position="139"/>
    </location>
</feature>
<dbReference type="HAMAP" id="MF_00440">
    <property type="entry name" value="NrdR"/>
    <property type="match status" value="1"/>
</dbReference>
<accession>A0AAC9B1A7</accession>
<evidence type="ECO:0000256" key="7">
    <source>
        <dbReference type="ARBA" id="ARBA00023163"/>
    </source>
</evidence>
<comment type="similarity">
    <text evidence="8">Belongs to the NrdR family.</text>
</comment>
<dbReference type="GO" id="GO:0045892">
    <property type="term" value="P:negative regulation of DNA-templated transcription"/>
    <property type="evidence" value="ECO:0007669"/>
    <property type="project" value="UniProtKB-UniRule"/>
</dbReference>
<dbReference type="Proteomes" id="UP000076405">
    <property type="component" value="Chromosome"/>
</dbReference>
<comment type="cofactor">
    <cofactor evidence="8">
        <name>Zn(2+)</name>
        <dbReference type="ChEBI" id="CHEBI:29105"/>
    </cofactor>
    <text evidence="8">Binds 1 zinc ion.</text>
</comment>
<evidence type="ECO:0000313" key="12">
    <source>
        <dbReference type="EMBL" id="AMV67845.1"/>
    </source>
</evidence>
<keyword evidence="4 8" id="KW-0067">ATP-binding</keyword>
<dbReference type="AlphaFoldDB" id="A0AAC9B1A7"/>
<proteinExistence type="inferred from homology"/>